<comment type="caution">
    <text evidence="1">The sequence shown here is derived from an EMBL/GenBank/DDBJ whole genome shotgun (WGS) entry which is preliminary data.</text>
</comment>
<reference evidence="1" key="1">
    <citation type="journal article" date="2023" name="Front. Microbiol.">
        <title>Genomic-based phylogenetic and metabolic analyses of the genus Natronomonas, and description of Natronomonas aquatica sp. nov.</title>
        <authorList>
            <person name="Garcia-Roldan A."/>
            <person name="Duran-Viseras A."/>
            <person name="de la Haba R.R."/>
            <person name="Corral P."/>
            <person name="Sanchez-Porro C."/>
            <person name="Ventosa A."/>
        </authorList>
    </citation>
    <scope>NUCLEOTIDE SEQUENCE</scope>
    <source>
        <strain evidence="1">F2-12</strain>
    </source>
</reference>
<dbReference type="EMBL" id="JAHLKM010000007">
    <property type="protein sequence ID" value="MCQ4333289.1"/>
    <property type="molecule type" value="Genomic_DNA"/>
</dbReference>
<evidence type="ECO:0000313" key="2">
    <source>
        <dbReference type="Proteomes" id="UP001139494"/>
    </source>
</evidence>
<dbReference type="Pfam" id="PF24367">
    <property type="entry name" value="DUF7523"/>
    <property type="match status" value="1"/>
</dbReference>
<proteinExistence type="predicted"/>
<sequence>MTVAAETRKAVREHPFVYDGLRAGIVNYTAAARFLDVGDTEAVGAALRRYAEDLSEYAPPDARGTVSMRSGVGETDDVEGLLAVGNRTFGIDGGEHTAIVATGEFDASALGAILARLRTAEIEVVAAAGAEGTATVVVERRAGPDAVRVVEGVL</sequence>
<dbReference type="AlphaFoldDB" id="A0A9R1CQM6"/>
<protein>
    <submittedName>
        <fullName evidence="1">Uncharacterized protein</fullName>
    </submittedName>
</protein>
<evidence type="ECO:0000313" key="1">
    <source>
        <dbReference type="EMBL" id="MCQ4333289.1"/>
    </source>
</evidence>
<name>A0A9R1CQM6_9EURY</name>
<dbReference type="RefSeq" id="WP_256029312.1">
    <property type="nucleotide sequence ID" value="NZ_JAHLKM010000007.1"/>
</dbReference>
<dbReference type="Proteomes" id="UP001139494">
    <property type="component" value="Unassembled WGS sequence"/>
</dbReference>
<gene>
    <name evidence="1" type="ORF">KM295_07315</name>
</gene>
<keyword evidence="2" id="KW-1185">Reference proteome</keyword>
<organism evidence="1 2">
    <name type="scientific">Natronomonas aquatica</name>
    <dbReference type="NCBI Taxonomy" id="2841590"/>
    <lineage>
        <taxon>Archaea</taxon>
        <taxon>Methanobacteriati</taxon>
        <taxon>Methanobacteriota</taxon>
        <taxon>Stenosarchaea group</taxon>
        <taxon>Halobacteria</taxon>
        <taxon>Halobacteriales</taxon>
        <taxon>Natronomonadaceae</taxon>
        <taxon>Natronomonas</taxon>
    </lineage>
</organism>
<accession>A0A9R1CQM6</accession>
<dbReference type="InterPro" id="IPR055945">
    <property type="entry name" value="DUF7523"/>
</dbReference>